<feature type="signal peptide" evidence="1">
    <location>
        <begin position="1"/>
        <end position="32"/>
    </location>
</feature>
<keyword evidence="4" id="KW-1185">Reference proteome</keyword>
<feature type="domain" description="Tf2-1-like SH3-like" evidence="2">
    <location>
        <begin position="221"/>
        <end position="257"/>
    </location>
</feature>
<dbReference type="InterPro" id="IPR056924">
    <property type="entry name" value="SH3_Tf2-1"/>
</dbReference>
<dbReference type="AlphaFoldDB" id="A0ABD2XZ08"/>
<reference evidence="3 4" key="1">
    <citation type="submission" date="2024-11" db="EMBL/GenBank/DDBJ databases">
        <title>A near-complete genome assembly of Cinchona calisaya.</title>
        <authorList>
            <person name="Lian D.C."/>
            <person name="Zhao X.W."/>
            <person name="Wei L."/>
        </authorList>
    </citation>
    <scope>NUCLEOTIDE SEQUENCE [LARGE SCALE GENOMIC DNA]</scope>
    <source>
        <tissue evidence="3">Nenye</tissue>
    </source>
</reference>
<protein>
    <recommendedName>
        <fullName evidence="2">Tf2-1-like SH3-like domain-containing protein</fullName>
    </recommendedName>
</protein>
<keyword evidence="1" id="KW-0732">Signal</keyword>
<evidence type="ECO:0000256" key="1">
    <source>
        <dbReference type="SAM" id="SignalP"/>
    </source>
</evidence>
<dbReference type="EMBL" id="JBJUIK010000017">
    <property type="protein sequence ID" value="KAL3498715.1"/>
    <property type="molecule type" value="Genomic_DNA"/>
</dbReference>
<comment type="caution">
    <text evidence="3">The sequence shown here is derived from an EMBL/GenBank/DDBJ whole genome shotgun (WGS) entry which is preliminary data.</text>
</comment>
<feature type="chain" id="PRO_5044788282" description="Tf2-1-like SH3-like domain-containing protein" evidence="1">
    <location>
        <begin position="33"/>
        <end position="290"/>
    </location>
</feature>
<name>A0ABD2XZ08_9GENT</name>
<accession>A0ABD2XZ08</accession>
<evidence type="ECO:0000259" key="2">
    <source>
        <dbReference type="Pfam" id="PF24626"/>
    </source>
</evidence>
<organism evidence="3 4">
    <name type="scientific">Cinchona calisaya</name>
    <dbReference type="NCBI Taxonomy" id="153742"/>
    <lineage>
        <taxon>Eukaryota</taxon>
        <taxon>Viridiplantae</taxon>
        <taxon>Streptophyta</taxon>
        <taxon>Embryophyta</taxon>
        <taxon>Tracheophyta</taxon>
        <taxon>Spermatophyta</taxon>
        <taxon>Magnoliopsida</taxon>
        <taxon>eudicotyledons</taxon>
        <taxon>Gunneridae</taxon>
        <taxon>Pentapetalae</taxon>
        <taxon>asterids</taxon>
        <taxon>lamiids</taxon>
        <taxon>Gentianales</taxon>
        <taxon>Rubiaceae</taxon>
        <taxon>Cinchonoideae</taxon>
        <taxon>Cinchoneae</taxon>
        <taxon>Cinchona</taxon>
    </lineage>
</organism>
<gene>
    <name evidence="3" type="ORF">ACH5RR_041447</name>
</gene>
<evidence type="ECO:0000313" key="3">
    <source>
        <dbReference type="EMBL" id="KAL3498715.1"/>
    </source>
</evidence>
<dbReference type="Pfam" id="PF08284">
    <property type="entry name" value="RVP_2"/>
    <property type="match status" value="1"/>
</dbReference>
<dbReference type="Pfam" id="PF24626">
    <property type="entry name" value="SH3_Tf2-1"/>
    <property type="match status" value="1"/>
</dbReference>
<sequence length="290" mass="32713">MLERMCACWTGWRVRVGKLWAAGFCVVTPAHAFEKARHKVRIGKTGTCTGSSLLDAAFCGLRRVGFVQTLVKVNGTDVMVMMDSGATHSFVIGREVRKLKLDLKENDYRIKAVNSEAQLVLSLATVELIFGPWVGQCNQTAVTLDDFDLILKKELMTTNKIILVPHLNGVMVADERCPTFLPTFTIAANKARDSLTLAQHRMKKYADLGKRDMEFQVVDLDGPFEVIKRVGKVAYRLKLPHRLKVHSTFHVSFLMKYNKDELDEGRRPTKSAPPVIRKQFEKDVQAVLDH</sequence>
<dbReference type="PANTHER" id="PTHR46148:SF52">
    <property type="entry name" value="OS04G0603800 PROTEIN"/>
    <property type="match status" value="1"/>
</dbReference>
<dbReference type="PANTHER" id="PTHR46148">
    <property type="entry name" value="CHROMO DOMAIN-CONTAINING PROTEIN"/>
    <property type="match status" value="1"/>
</dbReference>
<dbReference type="InterPro" id="IPR021109">
    <property type="entry name" value="Peptidase_aspartic_dom_sf"/>
</dbReference>
<dbReference type="CDD" id="cd00303">
    <property type="entry name" value="retropepsin_like"/>
    <property type="match status" value="1"/>
</dbReference>
<evidence type="ECO:0000313" key="4">
    <source>
        <dbReference type="Proteomes" id="UP001630127"/>
    </source>
</evidence>
<dbReference type="Gene3D" id="2.40.70.10">
    <property type="entry name" value="Acid Proteases"/>
    <property type="match status" value="1"/>
</dbReference>
<proteinExistence type="predicted"/>
<dbReference type="Proteomes" id="UP001630127">
    <property type="component" value="Unassembled WGS sequence"/>
</dbReference>